<accession>A0A0J8R9X6</accession>
<dbReference type="EMBL" id="DS268207">
    <property type="protein sequence ID" value="KMU81889.1"/>
    <property type="molecule type" value="Genomic_DNA"/>
</dbReference>
<dbReference type="AlphaFoldDB" id="A0A0J8R9X6"/>
<sequence length="103" mass="11512">MAKRNQRAKRYLLHFQCKKSVCSQDAIQWARNKHRMAGPRIAVSSIIDDALASFPHQSVPAFDSALAVCFPSLDSAFDKTYHMAHLVPLFALPSSCARIRLSP</sequence>
<name>A0A0J8R9X6_COCIT</name>
<protein>
    <submittedName>
        <fullName evidence="1">Uncharacterized protein</fullName>
    </submittedName>
</protein>
<organism evidence="1 2">
    <name type="scientific">Coccidioides immitis RMSCC 3703</name>
    <dbReference type="NCBI Taxonomy" id="454286"/>
    <lineage>
        <taxon>Eukaryota</taxon>
        <taxon>Fungi</taxon>
        <taxon>Dikarya</taxon>
        <taxon>Ascomycota</taxon>
        <taxon>Pezizomycotina</taxon>
        <taxon>Eurotiomycetes</taxon>
        <taxon>Eurotiomycetidae</taxon>
        <taxon>Onygenales</taxon>
        <taxon>Onygenaceae</taxon>
        <taxon>Coccidioides</taxon>
    </lineage>
</organism>
<evidence type="ECO:0000313" key="2">
    <source>
        <dbReference type="Proteomes" id="UP000054559"/>
    </source>
</evidence>
<gene>
    <name evidence="1" type="ORF">CISG_09357</name>
</gene>
<proteinExistence type="predicted"/>
<reference evidence="2" key="1">
    <citation type="journal article" date="2010" name="Genome Res.">
        <title>Population genomic sequencing of Coccidioides fungi reveals recent hybridization and transposon control.</title>
        <authorList>
            <person name="Neafsey D.E."/>
            <person name="Barker B.M."/>
            <person name="Sharpton T.J."/>
            <person name="Stajich J.E."/>
            <person name="Park D.J."/>
            <person name="Whiston E."/>
            <person name="Hung C.-Y."/>
            <person name="McMahan C."/>
            <person name="White J."/>
            <person name="Sykes S."/>
            <person name="Heiman D."/>
            <person name="Young S."/>
            <person name="Zeng Q."/>
            <person name="Abouelleil A."/>
            <person name="Aftuck L."/>
            <person name="Bessette D."/>
            <person name="Brown A."/>
            <person name="FitzGerald M."/>
            <person name="Lui A."/>
            <person name="Macdonald J.P."/>
            <person name="Priest M."/>
            <person name="Orbach M.J."/>
            <person name="Galgiani J.N."/>
            <person name="Kirkland T.N."/>
            <person name="Cole G.T."/>
            <person name="Birren B.W."/>
            <person name="Henn M.R."/>
            <person name="Taylor J.W."/>
            <person name="Rounsley S.D."/>
        </authorList>
    </citation>
    <scope>NUCLEOTIDE SEQUENCE [LARGE SCALE GENOMIC DNA]</scope>
    <source>
        <strain evidence="2">RMSCC 3703</strain>
    </source>
</reference>
<dbReference type="Proteomes" id="UP000054559">
    <property type="component" value="Unassembled WGS sequence"/>
</dbReference>
<evidence type="ECO:0000313" key="1">
    <source>
        <dbReference type="EMBL" id="KMU81889.1"/>
    </source>
</evidence>